<dbReference type="AlphaFoldDB" id="A0A699TBD7"/>
<organism evidence="1">
    <name type="scientific">Tanacetum cinerariifolium</name>
    <name type="common">Dalmatian daisy</name>
    <name type="synonym">Chrysanthemum cinerariifolium</name>
    <dbReference type="NCBI Taxonomy" id="118510"/>
    <lineage>
        <taxon>Eukaryota</taxon>
        <taxon>Viridiplantae</taxon>
        <taxon>Streptophyta</taxon>
        <taxon>Embryophyta</taxon>
        <taxon>Tracheophyta</taxon>
        <taxon>Spermatophyta</taxon>
        <taxon>Magnoliopsida</taxon>
        <taxon>eudicotyledons</taxon>
        <taxon>Gunneridae</taxon>
        <taxon>Pentapetalae</taxon>
        <taxon>asterids</taxon>
        <taxon>campanulids</taxon>
        <taxon>Asterales</taxon>
        <taxon>Asteraceae</taxon>
        <taxon>Asteroideae</taxon>
        <taxon>Anthemideae</taxon>
        <taxon>Anthemidinae</taxon>
        <taxon>Tanacetum</taxon>
    </lineage>
</organism>
<comment type="caution">
    <text evidence="1">The sequence shown here is derived from an EMBL/GenBank/DDBJ whole genome shotgun (WGS) entry which is preliminary data.</text>
</comment>
<protein>
    <submittedName>
        <fullName evidence="1">Uncharacterized protein</fullName>
    </submittedName>
</protein>
<gene>
    <name evidence="1" type="ORF">Tci_878480</name>
</gene>
<proteinExistence type="predicted"/>
<reference evidence="1" key="1">
    <citation type="journal article" date="2019" name="Sci. Rep.">
        <title>Draft genome of Tanacetum cinerariifolium, the natural source of mosquito coil.</title>
        <authorList>
            <person name="Yamashiro T."/>
            <person name="Shiraishi A."/>
            <person name="Satake H."/>
            <person name="Nakayama K."/>
        </authorList>
    </citation>
    <scope>NUCLEOTIDE SEQUENCE</scope>
</reference>
<accession>A0A699TBD7</accession>
<evidence type="ECO:0000313" key="1">
    <source>
        <dbReference type="EMBL" id="GFD06511.1"/>
    </source>
</evidence>
<dbReference type="EMBL" id="BKCJ011225411">
    <property type="protein sequence ID" value="GFD06511.1"/>
    <property type="molecule type" value="Genomic_DNA"/>
</dbReference>
<name>A0A699TBD7_TANCI</name>
<sequence>MNDQMKVRFFKEARSEENFVEEMCNFRCQVRSDLEERSRLMSEIARRAPDEAGARYLDTLIDRQKRDEHKLVLLKELLFLARVETHERKLDKLDDN</sequence>